<dbReference type="PANTHER" id="PTHR47512:SF5">
    <property type="entry name" value="NB-ARC DOMAIN CONTAINING PROTEIN"/>
    <property type="match status" value="1"/>
</dbReference>
<dbReference type="Proteomes" id="UP000823775">
    <property type="component" value="Unassembled WGS sequence"/>
</dbReference>
<protein>
    <submittedName>
        <fullName evidence="2">Uncharacterized protein</fullName>
    </submittedName>
</protein>
<comment type="caution">
    <text evidence="2">The sequence shown here is derived from an EMBL/GenBank/DDBJ whole genome shotgun (WGS) entry which is preliminary data.</text>
</comment>
<reference evidence="2 3" key="1">
    <citation type="journal article" date="2021" name="BMC Genomics">
        <title>Datura genome reveals duplications of psychoactive alkaloid biosynthetic genes and high mutation rate following tissue culture.</title>
        <authorList>
            <person name="Rajewski A."/>
            <person name="Carter-House D."/>
            <person name="Stajich J."/>
            <person name="Litt A."/>
        </authorList>
    </citation>
    <scope>NUCLEOTIDE SEQUENCE [LARGE SCALE GENOMIC DNA]</scope>
    <source>
        <strain evidence="2">AR-01</strain>
    </source>
</reference>
<organism evidence="2 3">
    <name type="scientific">Datura stramonium</name>
    <name type="common">Jimsonweed</name>
    <name type="synonym">Common thornapple</name>
    <dbReference type="NCBI Taxonomy" id="4076"/>
    <lineage>
        <taxon>Eukaryota</taxon>
        <taxon>Viridiplantae</taxon>
        <taxon>Streptophyta</taxon>
        <taxon>Embryophyta</taxon>
        <taxon>Tracheophyta</taxon>
        <taxon>Spermatophyta</taxon>
        <taxon>Magnoliopsida</taxon>
        <taxon>eudicotyledons</taxon>
        <taxon>Gunneridae</taxon>
        <taxon>Pentapetalae</taxon>
        <taxon>asterids</taxon>
        <taxon>lamiids</taxon>
        <taxon>Solanales</taxon>
        <taxon>Solanaceae</taxon>
        <taxon>Solanoideae</taxon>
        <taxon>Datureae</taxon>
        <taxon>Datura</taxon>
    </lineage>
</organism>
<proteinExistence type="predicted"/>
<dbReference type="EMBL" id="JACEIK010003755">
    <property type="protein sequence ID" value="MCD9642999.1"/>
    <property type="molecule type" value="Genomic_DNA"/>
</dbReference>
<feature type="region of interest" description="Disordered" evidence="1">
    <location>
        <begin position="1"/>
        <end position="43"/>
    </location>
</feature>
<evidence type="ECO:0000313" key="3">
    <source>
        <dbReference type="Proteomes" id="UP000823775"/>
    </source>
</evidence>
<accession>A0ABS8VA51</accession>
<gene>
    <name evidence="2" type="ORF">HAX54_030097</name>
</gene>
<evidence type="ECO:0000313" key="2">
    <source>
        <dbReference type="EMBL" id="MCD9642999.1"/>
    </source>
</evidence>
<evidence type="ECO:0000256" key="1">
    <source>
        <dbReference type="SAM" id="MobiDB-lite"/>
    </source>
</evidence>
<dbReference type="PANTHER" id="PTHR47512">
    <property type="entry name" value="EXPRESSED PROTEIN"/>
    <property type="match status" value="1"/>
</dbReference>
<feature type="compositionally biased region" description="Polar residues" evidence="1">
    <location>
        <begin position="1"/>
        <end position="29"/>
    </location>
</feature>
<name>A0ABS8VA51_DATST</name>
<keyword evidence="3" id="KW-1185">Reference proteome</keyword>
<sequence length="232" mass="25406">MESPSSARRVTRSQVLPANSNHTFSMSSKITKESEKKQVTKKKSALLDITNGSPIVGLATGILETPSPSMSGSTQRKKCFTPGSGEALLRDQVKNLLQMVEEEAEISPRKRPNFFHVQGIVNSPMSLVAPTPANTPFMDELLPPVTASPVEDKFIISQILNKIMNEEKKKEKSSSSNITRSLLLDFCDKSESVCSSVFTYQEEEEEIVVDELCEAVSNINVNGGGGHTNMEK</sequence>